<evidence type="ECO:0000313" key="2">
    <source>
        <dbReference type="EMBL" id="GFP77499.1"/>
    </source>
</evidence>
<feature type="domain" description="N-acetyltransferase" evidence="1">
    <location>
        <begin position="41"/>
        <end position="190"/>
    </location>
</feature>
<dbReference type="InterPro" id="IPR000182">
    <property type="entry name" value="GNAT_dom"/>
</dbReference>
<sequence length="204" mass="24278">MPLLARFKLNNVENVFNDFIELETEDYKLRKLSKMDARDIVDIYENKDIMTYDRALFIKNESSAKKFIEQLNDMYEERERIDWAIEDKKLGKVIGLIALFNISVLDSRAEVGYVLNKDYTNKGIMQYILKWMVDFSFNYLGIHKLEANVNAQNTPSIKLCEKIGFEREGHRKKQDFDRRTGEYNDNYTYGLINDKWEIILEKIE</sequence>
<evidence type="ECO:0000313" key="3">
    <source>
        <dbReference type="Proteomes" id="UP000580568"/>
    </source>
</evidence>
<dbReference type="AlphaFoldDB" id="A0A6V8SJU3"/>
<dbReference type="InterPro" id="IPR016181">
    <property type="entry name" value="Acyl_CoA_acyltransferase"/>
</dbReference>
<dbReference type="PANTHER" id="PTHR43792">
    <property type="entry name" value="GNAT FAMILY, PUTATIVE (AFU_ORTHOLOGUE AFUA_3G00765)-RELATED-RELATED"/>
    <property type="match status" value="1"/>
</dbReference>
<dbReference type="RefSeq" id="WP_183278869.1">
    <property type="nucleotide sequence ID" value="NZ_BLZR01000001.1"/>
</dbReference>
<evidence type="ECO:0000259" key="1">
    <source>
        <dbReference type="PROSITE" id="PS51186"/>
    </source>
</evidence>
<protein>
    <recommendedName>
        <fullName evidence="1">N-acetyltransferase domain-containing protein</fullName>
    </recommendedName>
</protein>
<dbReference type="Pfam" id="PF13302">
    <property type="entry name" value="Acetyltransf_3"/>
    <property type="match status" value="1"/>
</dbReference>
<name>A0A6V8SJU3_9CLOT</name>
<accession>A0A6V8SJU3</accession>
<proteinExistence type="predicted"/>
<keyword evidence="3" id="KW-1185">Reference proteome</keyword>
<dbReference type="EMBL" id="BLZR01000001">
    <property type="protein sequence ID" value="GFP77499.1"/>
    <property type="molecule type" value="Genomic_DNA"/>
</dbReference>
<organism evidence="2 3">
    <name type="scientific">Clostridium fungisolvens</name>
    <dbReference type="NCBI Taxonomy" id="1604897"/>
    <lineage>
        <taxon>Bacteria</taxon>
        <taxon>Bacillati</taxon>
        <taxon>Bacillota</taxon>
        <taxon>Clostridia</taxon>
        <taxon>Eubacteriales</taxon>
        <taxon>Clostridiaceae</taxon>
        <taxon>Clostridium</taxon>
    </lineage>
</organism>
<reference evidence="2 3" key="1">
    <citation type="submission" date="2020-07" db="EMBL/GenBank/DDBJ databases">
        <title>A new beta-1,3-glucan-decomposing anaerobic bacterium isolated from anoxic soil subjected to biological soil disinfestation.</title>
        <authorList>
            <person name="Ueki A."/>
            <person name="Tonouchi A."/>
        </authorList>
    </citation>
    <scope>NUCLEOTIDE SEQUENCE [LARGE SCALE GENOMIC DNA]</scope>
    <source>
        <strain evidence="2 3">TW1</strain>
    </source>
</reference>
<dbReference type="GO" id="GO:0016747">
    <property type="term" value="F:acyltransferase activity, transferring groups other than amino-acyl groups"/>
    <property type="evidence" value="ECO:0007669"/>
    <property type="project" value="InterPro"/>
</dbReference>
<dbReference type="Gene3D" id="3.40.630.30">
    <property type="match status" value="1"/>
</dbReference>
<gene>
    <name evidence="2" type="ORF">bsdtw1_03629</name>
</gene>
<dbReference type="PROSITE" id="PS51186">
    <property type="entry name" value="GNAT"/>
    <property type="match status" value="1"/>
</dbReference>
<comment type="caution">
    <text evidence="2">The sequence shown here is derived from an EMBL/GenBank/DDBJ whole genome shotgun (WGS) entry which is preliminary data.</text>
</comment>
<dbReference type="InterPro" id="IPR051531">
    <property type="entry name" value="N-acetyltransferase"/>
</dbReference>
<dbReference type="Proteomes" id="UP000580568">
    <property type="component" value="Unassembled WGS sequence"/>
</dbReference>
<dbReference type="SUPFAM" id="SSF55729">
    <property type="entry name" value="Acyl-CoA N-acyltransferases (Nat)"/>
    <property type="match status" value="1"/>
</dbReference>